<evidence type="ECO:0000313" key="2">
    <source>
        <dbReference type="Proteomes" id="UP000293360"/>
    </source>
</evidence>
<reference evidence="1 2" key="1">
    <citation type="submission" date="2018-06" db="EMBL/GenBank/DDBJ databases">
        <title>Complete Genomes of Monosporascus.</title>
        <authorList>
            <person name="Robinson A.J."/>
            <person name="Natvig D.O."/>
        </authorList>
    </citation>
    <scope>NUCLEOTIDE SEQUENCE [LARGE SCALE GENOMIC DNA]</scope>
    <source>
        <strain evidence="1 2">CBS 110550</strain>
    </source>
</reference>
<dbReference type="Proteomes" id="UP000293360">
    <property type="component" value="Unassembled WGS sequence"/>
</dbReference>
<dbReference type="OrthoDB" id="4718593at2759"/>
<accession>A0A4Q4SYS0</accession>
<comment type="caution">
    <text evidence="1">The sequence shown here is derived from an EMBL/GenBank/DDBJ whole genome shotgun (WGS) entry which is preliminary data.</text>
</comment>
<name>A0A4Q4SYS0_9PEZI</name>
<sequence length="519" mass="57595">MSTNPTSSDWSPRLPFEVVTEIFRWVEVPYRELALNEKIERPNRYSDPSNPYLISRKTLRHICLASRSFNAVARRLLYRNVMLLHATDIVLLFRTLLEEGSPNRESRVQYGLRSNIENLACLVTLFDEAAIRETAEAWRLLSLPEHVEPFDMTVLYVSQLRLGRILDEQLEGFFATPQFLLGSLLGLTAQLRSITLQCPMSLSDTGAYAPLDTVIRSLRRHPQVGQNILAHLSTLAVHPESGYGASGRFRHGQTLFPSLLELPTLKTLLARCCIGPPRVVDSDGARGLSLERVALHGSCDLEADMESYAALCQNLRYLEIYAKAADVVAMDTALLPVADRIESLVLRLMPSAAHRHNPATTITAAAAAVDHPGEGDGDGGRVASLRPNFTRLTSLTIEDRILFRDATQMERVGLAARLPKYLVSLVLVEQWNPPPSAPHHGQDAHLNAVTRALLDAAGECPEHLPSLRNFVLDRSQPRVRQGTTPDDALRTRYPELKTAFAAVGVEFAVRELPHHASNA</sequence>
<evidence type="ECO:0008006" key="3">
    <source>
        <dbReference type="Google" id="ProtNLM"/>
    </source>
</evidence>
<dbReference type="AlphaFoldDB" id="A0A4Q4SYS0"/>
<proteinExistence type="predicted"/>
<evidence type="ECO:0000313" key="1">
    <source>
        <dbReference type="EMBL" id="RYO93686.1"/>
    </source>
</evidence>
<keyword evidence="2" id="KW-1185">Reference proteome</keyword>
<protein>
    <recommendedName>
        <fullName evidence="3">F-box domain-containing protein</fullName>
    </recommendedName>
</protein>
<organism evidence="1 2">
    <name type="scientific">Monosporascus ibericus</name>
    <dbReference type="NCBI Taxonomy" id="155417"/>
    <lineage>
        <taxon>Eukaryota</taxon>
        <taxon>Fungi</taxon>
        <taxon>Dikarya</taxon>
        <taxon>Ascomycota</taxon>
        <taxon>Pezizomycotina</taxon>
        <taxon>Sordariomycetes</taxon>
        <taxon>Xylariomycetidae</taxon>
        <taxon>Xylariales</taxon>
        <taxon>Xylariales incertae sedis</taxon>
        <taxon>Monosporascus</taxon>
    </lineage>
</organism>
<dbReference type="EMBL" id="QJNU01000583">
    <property type="protein sequence ID" value="RYO93686.1"/>
    <property type="molecule type" value="Genomic_DNA"/>
</dbReference>
<gene>
    <name evidence="1" type="ORF">DL764_007941</name>
</gene>